<dbReference type="Pfam" id="PF01593">
    <property type="entry name" value="Amino_oxidase"/>
    <property type="match status" value="1"/>
</dbReference>
<name>A0ABY1PLR4_9HYPH</name>
<evidence type="ECO:0000256" key="3">
    <source>
        <dbReference type="ARBA" id="ARBA00005833"/>
    </source>
</evidence>
<feature type="domain" description="Amine oxidase" evidence="10">
    <location>
        <begin position="71"/>
        <end position="474"/>
    </location>
</feature>
<evidence type="ECO:0000256" key="7">
    <source>
        <dbReference type="ARBA" id="ARBA00023070"/>
    </source>
</evidence>
<evidence type="ECO:0000256" key="2">
    <source>
        <dbReference type="ARBA" id="ARBA00004814"/>
    </source>
</evidence>
<protein>
    <recommendedName>
        <fullName evidence="5">Tryptophan 2-monooxygenase</fullName>
        <ecNumber evidence="4">1.13.12.3</ecNumber>
    </recommendedName>
</protein>
<dbReference type="PRINTS" id="PR00757">
    <property type="entry name" value="AMINEOXDASEF"/>
</dbReference>
<accession>A0ABY1PLR4</accession>
<comment type="caution">
    <text evidence="11">The sequence shown here is derived from an EMBL/GenBank/DDBJ whole genome shotgun (WGS) entry which is preliminary data.</text>
</comment>
<evidence type="ECO:0000256" key="6">
    <source>
        <dbReference type="ARBA" id="ARBA00023002"/>
    </source>
</evidence>
<reference evidence="11 12" key="1">
    <citation type="submission" date="2017-05" db="EMBL/GenBank/DDBJ databases">
        <authorList>
            <person name="Varghese N."/>
            <person name="Submissions S."/>
        </authorList>
    </citation>
    <scope>NUCLEOTIDE SEQUENCE [LARGE SCALE GENOMIC DNA]</scope>
    <source>
        <strain evidence="11 12">DSM 15949</strain>
    </source>
</reference>
<comment type="pathway">
    <text evidence="2">Plant hormone metabolism; auxin biosynthesis.</text>
</comment>
<dbReference type="InterPro" id="IPR001613">
    <property type="entry name" value="Flavin_amine_oxidase"/>
</dbReference>
<evidence type="ECO:0000256" key="8">
    <source>
        <dbReference type="ARBA" id="ARBA00047321"/>
    </source>
</evidence>
<dbReference type="EC" id="1.13.12.3" evidence="4"/>
<dbReference type="InterPro" id="IPR036188">
    <property type="entry name" value="FAD/NAD-bd_sf"/>
</dbReference>
<dbReference type="Gene3D" id="3.50.50.60">
    <property type="entry name" value="FAD/NAD(P)-binding domain"/>
    <property type="match status" value="1"/>
</dbReference>
<dbReference type="EMBL" id="FXTT01000007">
    <property type="protein sequence ID" value="SMP36743.1"/>
    <property type="molecule type" value="Genomic_DNA"/>
</dbReference>
<evidence type="ECO:0000256" key="1">
    <source>
        <dbReference type="ARBA" id="ARBA00001974"/>
    </source>
</evidence>
<dbReference type="RefSeq" id="WP_208997178.1">
    <property type="nucleotide sequence ID" value="NZ_BAAAEA010000005.1"/>
</dbReference>
<feature type="region of interest" description="Disordered" evidence="9">
    <location>
        <begin position="1"/>
        <end position="29"/>
    </location>
</feature>
<comment type="catalytic activity">
    <reaction evidence="8">
        <text>L-tryptophan + O2 = indole-3-acetamide + CO2 + H2O</text>
        <dbReference type="Rhea" id="RHEA:16165"/>
        <dbReference type="ChEBI" id="CHEBI:15377"/>
        <dbReference type="ChEBI" id="CHEBI:15379"/>
        <dbReference type="ChEBI" id="CHEBI:16031"/>
        <dbReference type="ChEBI" id="CHEBI:16526"/>
        <dbReference type="ChEBI" id="CHEBI:57912"/>
        <dbReference type="EC" id="1.13.12.3"/>
    </reaction>
</comment>
<keyword evidence="6" id="KW-0560">Oxidoreductase</keyword>
<dbReference type="PANTHER" id="PTHR10742:SF410">
    <property type="entry name" value="LYSINE-SPECIFIC HISTONE DEMETHYLASE 2"/>
    <property type="match status" value="1"/>
</dbReference>
<comment type="cofactor">
    <cofactor evidence="1">
        <name>FAD</name>
        <dbReference type="ChEBI" id="CHEBI:57692"/>
    </cofactor>
</comment>
<evidence type="ECO:0000313" key="11">
    <source>
        <dbReference type="EMBL" id="SMP36743.1"/>
    </source>
</evidence>
<evidence type="ECO:0000313" key="12">
    <source>
        <dbReference type="Proteomes" id="UP001157914"/>
    </source>
</evidence>
<evidence type="ECO:0000256" key="5">
    <source>
        <dbReference type="ARBA" id="ARBA00017871"/>
    </source>
</evidence>
<keyword evidence="7" id="KW-0073">Auxin biosynthesis</keyword>
<keyword evidence="12" id="KW-1185">Reference proteome</keyword>
<dbReference type="InterPro" id="IPR050281">
    <property type="entry name" value="Flavin_monoamine_oxidase"/>
</dbReference>
<evidence type="ECO:0000259" key="10">
    <source>
        <dbReference type="Pfam" id="PF01593"/>
    </source>
</evidence>
<dbReference type="Proteomes" id="UP001157914">
    <property type="component" value="Unassembled WGS sequence"/>
</dbReference>
<organism evidence="11 12">
    <name type="scientific">Roseibium denhamense</name>
    <dbReference type="NCBI Taxonomy" id="76305"/>
    <lineage>
        <taxon>Bacteria</taxon>
        <taxon>Pseudomonadati</taxon>
        <taxon>Pseudomonadota</taxon>
        <taxon>Alphaproteobacteria</taxon>
        <taxon>Hyphomicrobiales</taxon>
        <taxon>Stappiaceae</taxon>
        <taxon>Roseibium</taxon>
    </lineage>
</organism>
<sequence length="480" mass="52408">MATCSVGNGEDETLGKMKRERTRRSYENGNATRRQILKIGAGAALALPLTVPRPAKAQNEDFDVIVIGAGISGLAAARRLNELGFSVVVLEATSQVGGRIRTDWSLGAPFEVGAGWIHRPDGNPISRLAADIGAPTAVTPDESFQVFAKDGQAIPASVIEAKYFDLERLYTRIDTTFDKDQPLSDAIRRVSKGSLQDPVLRWMMSAYTEFSTGAPVEKLSAYYFDEDDEYDGADVVLPGGYDQIPKSLADGLDIRRNTLVESIEYEEGNGAAVHTSKATFESSFVICTVPLGVLKKRIITFDPPLPKAHQKSIDEIGFGSVTKLALKFERAFWPEGTQYFGYMSEPKGRWNYFVNYRTISPENILLGVSVGDYPFVAEKMSDADMIADCMSALRAMFGQNTPEPIGHLATRWSEDPHTLGAYSYTAVGNTPADFDRFATPVANTILFAGEHTTFDFHGTVHGAYLSGLAAADRVQRALAK</sequence>
<comment type="similarity">
    <text evidence="3">Belongs to the tryptophan 2-monooxygenase family.</text>
</comment>
<dbReference type="SUPFAM" id="SSF51905">
    <property type="entry name" value="FAD/NAD(P)-binding domain"/>
    <property type="match status" value="1"/>
</dbReference>
<gene>
    <name evidence="11" type="ORF">SAMN06265374_4298</name>
</gene>
<dbReference type="InterPro" id="IPR002937">
    <property type="entry name" value="Amino_oxidase"/>
</dbReference>
<dbReference type="PANTHER" id="PTHR10742">
    <property type="entry name" value="FLAVIN MONOAMINE OXIDASE"/>
    <property type="match status" value="1"/>
</dbReference>
<dbReference type="SUPFAM" id="SSF54373">
    <property type="entry name" value="FAD-linked reductases, C-terminal domain"/>
    <property type="match status" value="1"/>
</dbReference>
<evidence type="ECO:0000256" key="4">
    <source>
        <dbReference type="ARBA" id="ARBA00012535"/>
    </source>
</evidence>
<proteinExistence type="inferred from homology"/>
<evidence type="ECO:0000256" key="9">
    <source>
        <dbReference type="SAM" id="MobiDB-lite"/>
    </source>
</evidence>
<dbReference type="Gene3D" id="3.90.660.10">
    <property type="match status" value="1"/>
</dbReference>